<keyword evidence="2" id="KW-1133">Transmembrane helix</keyword>
<dbReference type="EMBL" id="JAFNLL010000050">
    <property type="protein sequence ID" value="MBO1269608.1"/>
    <property type="molecule type" value="Genomic_DNA"/>
</dbReference>
<feature type="region of interest" description="Disordered" evidence="1">
    <location>
        <begin position="118"/>
        <end position="143"/>
    </location>
</feature>
<feature type="compositionally biased region" description="Basic and acidic residues" evidence="1">
    <location>
        <begin position="129"/>
        <end position="143"/>
    </location>
</feature>
<keyword evidence="2" id="KW-0472">Membrane</keyword>
<keyword evidence="2" id="KW-0812">Transmembrane</keyword>
<comment type="caution">
    <text evidence="3">The sequence shown here is derived from an EMBL/GenBank/DDBJ whole genome shotgun (WGS) entry which is preliminary data.</text>
</comment>
<evidence type="ECO:0000313" key="3">
    <source>
        <dbReference type="EMBL" id="MBO1269608.1"/>
    </source>
</evidence>
<feature type="transmembrane region" description="Helical" evidence="2">
    <location>
        <begin position="148"/>
        <end position="166"/>
    </location>
</feature>
<organism evidence="3 4">
    <name type="scientific">Arthrobacter cavernae</name>
    <dbReference type="NCBI Taxonomy" id="2817681"/>
    <lineage>
        <taxon>Bacteria</taxon>
        <taxon>Bacillati</taxon>
        <taxon>Actinomycetota</taxon>
        <taxon>Actinomycetes</taxon>
        <taxon>Micrococcales</taxon>
        <taxon>Micrococcaceae</taxon>
        <taxon>Arthrobacter</taxon>
    </lineage>
</organism>
<proteinExistence type="predicted"/>
<evidence type="ECO:0000313" key="4">
    <source>
        <dbReference type="Proteomes" id="UP000664164"/>
    </source>
</evidence>
<dbReference type="AlphaFoldDB" id="A0A939KNS6"/>
<feature type="transmembrane region" description="Helical" evidence="2">
    <location>
        <begin position="358"/>
        <end position="379"/>
    </location>
</feature>
<accession>A0A939KNS6</accession>
<dbReference type="RefSeq" id="WP_207617464.1">
    <property type="nucleotide sequence ID" value="NZ_JAFNLL010000050.1"/>
</dbReference>
<dbReference type="Proteomes" id="UP000664164">
    <property type="component" value="Unassembled WGS sequence"/>
</dbReference>
<feature type="transmembrane region" description="Helical" evidence="2">
    <location>
        <begin position="399"/>
        <end position="423"/>
    </location>
</feature>
<reference evidence="3" key="1">
    <citation type="submission" date="2021-03" db="EMBL/GenBank/DDBJ databases">
        <title>A new species, PO-11, isolated from a karst cave deposit.</title>
        <authorList>
            <person name="Zhaoxiaoyong W."/>
        </authorList>
    </citation>
    <scope>NUCLEOTIDE SEQUENCE</scope>
    <source>
        <strain evidence="3">PO-11</strain>
    </source>
</reference>
<evidence type="ECO:0000256" key="1">
    <source>
        <dbReference type="SAM" id="MobiDB-lite"/>
    </source>
</evidence>
<protein>
    <submittedName>
        <fullName evidence="3">Uncharacterized protein</fullName>
    </submittedName>
</protein>
<gene>
    <name evidence="3" type="ORF">J1902_16830</name>
</gene>
<feature type="compositionally biased region" description="Low complexity" evidence="1">
    <location>
        <begin position="118"/>
        <end position="128"/>
    </location>
</feature>
<keyword evidence="4" id="KW-1185">Reference proteome</keyword>
<name>A0A939KNS6_9MICC</name>
<evidence type="ECO:0000256" key="2">
    <source>
        <dbReference type="SAM" id="Phobius"/>
    </source>
</evidence>
<sequence>MTTTTGSIDARLTIDTSDFERGAAEARREAAELGALSPEIEVSADASAAIAQMAATVSEADRVALASGRVELASDRVRLAQMRLDEVTGNANATDRQRLQAQIGLASAQQSLATATSRLAEATENDTAATDRNEASHSRADRANRRHVSGIQVLIALSPGILAAAAPIGAAAIGLGAAFGVMAVSGVAAVAGIKREMESGTAVGDQYAAGLTVLKGDLDLLSRTSAVAMLDSFTTSVGDINARMPFLNQLLGESSAQLGQIGGTALRGMLDGLQAMNPLIQAGGVELGKFVGWLSSFSNTPGFQSFVSYAVTNLPSVTDMLQNLVTLGGNILAAFAPLGPVVIGMISGLADGLNSVPLPVLAGLVTSTLLLGPALRLAFASEVAKMIGVVAAQIGLTGVMANLAVPVVGILTAALAGIGIMAATAAIGTQQGTAALTDYTQALRADSDAIGENVRATAAKALSDAGAFAAAKELGINQKTLTDAVLGSADAINQVNDAARRGKDFVNDWSQGVMTPDGMYVATDAQNKMGKSIEIVTGQLGTQSGAIAKSKQDIEDQAAATDKNTAATEAKIAADERAASVLGVTVAAIQGAKKAQEDHKAAADAATLALQLENNAAGLLKQAFDELNGKSLGLEQAQTRAAAATNSVSASFVQNGVAIAGGTAAAVANQQALQNKVAADQAAAEAVAKATGSTEEGTKAYGASKAALEESMRAQGLLTEEVQGYINKLYDVNNFKPKPVELEVQKAKAEADIAAFQARVDALRGKTIDIITRNSSVEGGTGPSGGAVGKAGQVVGFATGGPVPEYLVTGGHPGGPRGTDTVAAWLTPNEFVMNRASAQSIGTPALNYMNQTGQLPPAAAAAPGPAMFEGNLYLDSGEFLGKVRGIAKQEAGAAIGSVARSIGRGASV</sequence>
<feature type="transmembrane region" description="Helical" evidence="2">
    <location>
        <begin position="324"/>
        <end position="346"/>
    </location>
</feature>
<feature type="transmembrane region" description="Helical" evidence="2">
    <location>
        <begin position="172"/>
        <end position="193"/>
    </location>
</feature>